<reference evidence="1 2" key="1">
    <citation type="submission" date="2017-09" db="EMBL/GenBank/DDBJ databases">
        <title>Depth-based differentiation of microbial function through sediment-hosted aquifers and enrichment of novel symbionts in the deep terrestrial subsurface.</title>
        <authorList>
            <person name="Probst A.J."/>
            <person name="Ladd B."/>
            <person name="Jarett J.K."/>
            <person name="Geller-Mcgrath D.E."/>
            <person name="Sieber C.M."/>
            <person name="Emerson J.B."/>
            <person name="Anantharaman K."/>
            <person name="Thomas B.C."/>
            <person name="Malmstrom R."/>
            <person name="Stieglmeier M."/>
            <person name="Klingl A."/>
            <person name="Woyke T."/>
            <person name="Ryan C.M."/>
            <person name="Banfield J.F."/>
        </authorList>
    </citation>
    <scope>NUCLEOTIDE SEQUENCE [LARGE SCALE GENOMIC DNA]</scope>
    <source>
        <strain evidence="1">CG10_big_fil_rev_8_21_14_0_10_51_16</strain>
    </source>
</reference>
<dbReference type="EMBL" id="PCYI01000019">
    <property type="protein sequence ID" value="PIR44769.1"/>
    <property type="molecule type" value="Genomic_DNA"/>
</dbReference>
<proteinExistence type="predicted"/>
<protein>
    <recommendedName>
        <fullName evidence="3">Transglutaminase-like domain-containing protein</fullName>
    </recommendedName>
</protein>
<dbReference type="AlphaFoldDB" id="A0A2H0RE05"/>
<evidence type="ECO:0000313" key="2">
    <source>
        <dbReference type="Proteomes" id="UP000228767"/>
    </source>
</evidence>
<sequence length="365" mass="41305">MTIIDKPQDKIINQEGERDALLFANLSGVGVEAVEDLKSMRAEIPDDLSPVEQAHAFRHRLISSGFVYDHRTFELGEMLAKKNGNCLGYALLMGSVLEMAGTPVGYELITNPKDAVYEYELDLFQQLQRGEHFEFDRPVLPEADDIPTTPFCRFVPLEHPTLVLGSERARFETTSLDEEGENPVWAPDAERSIDVTFSELASNVLVDKVKVSVDLSSQPDWATMRKQIEVALGLYPGNREAWHYLWQVNKEQGDFDGMRHALRRYEEIGGDDSRYYFGLYLMGADENVLDKALERCPAYMPAYVAKYVELAENPRDAKFSLAVAAWCIANSGILSLEKFYRGYAPYFEYYYGAETHKKLVGSFAG</sequence>
<dbReference type="Gene3D" id="1.25.40.10">
    <property type="entry name" value="Tetratricopeptide repeat domain"/>
    <property type="match status" value="1"/>
</dbReference>
<dbReference type="Proteomes" id="UP000228767">
    <property type="component" value="Unassembled WGS sequence"/>
</dbReference>
<evidence type="ECO:0000313" key="1">
    <source>
        <dbReference type="EMBL" id="PIR44769.1"/>
    </source>
</evidence>
<comment type="caution">
    <text evidence="1">The sequence shown here is derived from an EMBL/GenBank/DDBJ whole genome shotgun (WGS) entry which is preliminary data.</text>
</comment>
<accession>A0A2H0RE05</accession>
<gene>
    <name evidence="1" type="ORF">COV10_02700</name>
</gene>
<organism evidence="1 2">
    <name type="scientific">Candidatus Vogelbacteria bacterium CG10_big_fil_rev_8_21_14_0_10_51_16</name>
    <dbReference type="NCBI Taxonomy" id="1975045"/>
    <lineage>
        <taxon>Bacteria</taxon>
        <taxon>Candidatus Vogeliibacteriota</taxon>
    </lineage>
</organism>
<dbReference type="InterPro" id="IPR011990">
    <property type="entry name" value="TPR-like_helical_dom_sf"/>
</dbReference>
<evidence type="ECO:0008006" key="3">
    <source>
        <dbReference type="Google" id="ProtNLM"/>
    </source>
</evidence>
<name>A0A2H0RE05_9BACT</name>